<gene>
    <name evidence="2" type="ORF">Pcinc_038081</name>
</gene>
<accession>A0AAE1EKR0</accession>
<sequence length="253" mass="28646">MLTVLVFLSLHRYDHRWLDAQDKAQRDTQDKAQRDTQDKAQRDTQDKAQRDTQDNAQRDTQDKAQRDTPGHLQQRGTQPTEQNFQLFCLMRHNLHFFVSPPRRHKAGAEEGETETCIVLVYILSHRLLPPLPSLLLDTHLSYSSFSAAGGEIKTCIKKIETGQKYDKKVKPLGNPFFVFLVNEYLAWSRRVATRASRCADEEEVKVGGDGGLPSSCVECCPSISAANQEMNPQRRSGVSAIQLTCMTLTPLLF</sequence>
<dbReference type="AlphaFoldDB" id="A0AAE1EKR0"/>
<dbReference type="EMBL" id="JAWQEG010006180">
    <property type="protein sequence ID" value="KAK3855524.1"/>
    <property type="molecule type" value="Genomic_DNA"/>
</dbReference>
<comment type="caution">
    <text evidence="2">The sequence shown here is derived from an EMBL/GenBank/DDBJ whole genome shotgun (WGS) entry which is preliminary data.</text>
</comment>
<proteinExistence type="predicted"/>
<feature type="region of interest" description="Disordered" evidence="1">
    <location>
        <begin position="23"/>
        <end position="78"/>
    </location>
</feature>
<keyword evidence="3" id="KW-1185">Reference proteome</keyword>
<evidence type="ECO:0000313" key="3">
    <source>
        <dbReference type="Proteomes" id="UP001286313"/>
    </source>
</evidence>
<evidence type="ECO:0000256" key="1">
    <source>
        <dbReference type="SAM" id="MobiDB-lite"/>
    </source>
</evidence>
<name>A0AAE1EKR0_PETCI</name>
<reference evidence="2" key="1">
    <citation type="submission" date="2023-10" db="EMBL/GenBank/DDBJ databases">
        <title>Genome assemblies of two species of porcelain crab, Petrolisthes cinctipes and Petrolisthes manimaculis (Anomura: Porcellanidae).</title>
        <authorList>
            <person name="Angst P."/>
        </authorList>
    </citation>
    <scope>NUCLEOTIDE SEQUENCE</scope>
    <source>
        <strain evidence="2">PB745_01</strain>
        <tissue evidence="2">Gill</tissue>
    </source>
</reference>
<dbReference type="Proteomes" id="UP001286313">
    <property type="component" value="Unassembled WGS sequence"/>
</dbReference>
<evidence type="ECO:0000313" key="2">
    <source>
        <dbReference type="EMBL" id="KAK3855524.1"/>
    </source>
</evidence>
<feature type="compositionally biased region" description="Basic and acidic residues" evidence="1">
    <location>
        <begin position="23"/>
        <end position="69"/>
    </location>
</feature>
<protein>
    <submittedName>
        <fullName evidence="2">Uncharacterized protein</fullName>
    </submittedName>
</protein>
<organism evidence="2 3">
    <name type="scientific">Petrolisthes cinctipes</name>
    <name type="common">Flat porcelain crab</name>
    <dbReference type="NCBI Taxonomy" id="88211"/>
    <lineage>
        <taxon>Eukaryota</taxon>
        <taxon>Metazoa</taxon>
        <taxon>Ecdysozoa</taxon>
        <taxon>Arthropoda</taxon>
        <taxon>Crustacea</taxon>
        <taxon>Multicrustacea</taxon>
        <taxon>Malacostraca</taxon>
        <taxon>Eumalacostraca</taxon>
        <taxon>Eucarida</taxon>
        <taxon>Decapoda</taxon>
        <taxon>Pleocyemata</taxon>
        <taxon>Anomura</taxon>
        <taxon>Galatheoidea</taxon>
        <taxon>Porcellanidae</taxon>
        <taxon>Petrolisthes</taxon>
    </lineage>
</organism>